<dbReference type="SUPFAM" id="SSF51182">
    <property type="entry name" value="RmlC-like cupins"/>
    <property type="match status" value="1"/>
</dbReference>
<reference evidence="2 3" key="1">
    <citation type="submission" date="2021-03" db="EMBL/GenBank/DDBJ databases">
        <title>Genomic Encyclopedia of Type Strains, Phase IV (KMG-IV): sequencing the most valuable type-strain genomes for metagenomic binning, comparative biology and taxonomic classification.</title>
        <authorList>
            <person name="Goeker M."/>
        </authorList>
    </citation>
    <scope>NUCLEOTIDE SEQUENCE [LARGE SCALE GENOMIC DNA]</scope>
    <source>
        <strain evidence="2 3">DSM 15596</strain>
    </source>
</reference>
<organism evidence="2 3">
    <name type="scientific">Paenibacillus lactis</name>
    <dbReference type="NCBI Taxonomy" id="228574"/>
    <lineage>
        <taxon>Bacteria</taxon>
        <taxon>Bacillati</taxon>
        <taxon>Bacillota</taxon>
        <taxon>Bacilli</taxon>
        <taxon>Bacillales</taxon>
        <taxon>Paenibacillaceae</taxon>
        <taxon>Paenibacillus</taxon>
    </lineage>
</organism>
<evidence type="ECO:0000313" key="3">
    <source>
        <dbReference type="Proteomes" id="UP000706926"/>
    </source>
</evidence>
<name>A0ABS4FKI3_9BACL</name>
<gene>
    <name evidence="2" type="ORF">J2Z18_005903</name>
</gene>
<dbReference type="EMBL" id="JAGGKI010000030">
    <property type="protein sequence ID" value="MBP1896770.1"/>
    <property type="molecule type" value="Genomic_DNA"/>
</dbReference>
<dbReference type="GeneID" id="95407755"/>
<dbReference type="InterPro" id="IPR014710">
    <property type="entry name" value="RmlC-like_jellyroll"/>
</dbReference>
<proteinExistence type="predicted"/>
<sequence length="124" mass="13371">MKIFRFDMDAGRPISVYGSQHLIMSKILMSQAAIPIHHIGCMHIGAGGVVGEHPASSDQLFIVVEGEGWVTANHGPRTKVIAGQAVLWKKGEWHESGSELGMTVIVVEGPLIEPDMPEADVYIG</sequence>
<dbReference type="InterPro" id="IPR013096">
    <property type="entry name" value="Cupin_2"/>
</dbReference>
<feature type="domain" description="Cupin type-2" evidence="1">
    <location>
        <begin position="42"/>
        <end position="95"/>
    </location>
</feature>
<dbReference type="InterPro" id="IPR011051">
    <property type="entry name" value="RmlC_Cupin_sf"/>
</dbReference>
<evidence type="ECO:0000259" key="1">
    <source>
        <dbReference type="Pfam" id="PF07883"/>
    </source>
</evidence>
<dbReference type="Gene3D" id="2.60.120.10">
    <property type="entry name" value="Jelly Rolls"/>
    <property type="match status" value="1"/>
</dbReference>
<dbReference type="RefSeq" id="WP_007132986.1">
    <property type="nucleotide sequence ID" value="NZ_CBCSDU010000026.1"/>
</dbReference>
<dbReference type="Proteomes" id="UP000706926">
    <property type="component" value="Unassembled WGS sequence"/>
</dbReference>
<dbReference type="Pfam" id="PF07883">
    <property type="entry name" value="Cupin_2"/>
    <property type="match status" value="1"/>
</dbReference>
<evidence type="ECO:0000313" key="2">
    <source>
        <dbReference type="EMBL" id="MBP1896770.1"/>
    </source>
</evidence>
<keyword evidence="3" id="KW-1185">Reference proteome</keyword>
<comment type="caution">
    <text evidence="2">The sequence shown here is derived from an EMBL/GenBank/DDBJ whole genome shotgun (WGS) entry which is preliminary data.</text>
</comment>
<accession>A0ABS4FKI3</accession>
<protein>
    <submittedName>
        <fullName evidence="2">Mannose-6-phosphate isomerase-like protein (Cupin superfamily)</fullName>
    </submittedName>
</protein>